<feature type="binding site" evidence="6">
    <location>
        <position position="518"/>
    </location>
    <ligand>
        <name>substrate</name>
    </ligand>
</feature>
<reference evidence="7 8" key="1">
    <citation type="submission" date="2017-06" db="EMBL/GenBank/DDBJ databases">
        <title>Genome sequencing of cyanobaciteial culture collection at National Institute for Environmental Studies (NIES).</title>
        <authorList>
            <person name="Hirose Y."/>
            <person name="Shimura Y."/>
            <person name="Fujisawa T."/>
            <person name="Nakamura Y."/>
            <person name="Kawachi M."/>
        </authorList>
    </citation>
    <scope>NUCLEOTIDE SEQUENCE [LARGE SCALE GENOMIC DNA]</scope>
    <source>
        <strain evidence="7 8">NIES-267</strain>
    </source>
</reference>
<keyword evidence="4 6" id="KW-0378">Hydrolase</keyword>
<sequence length="667" mass="74196">MTDIKNFRRLNAPIGGVTPALTSFLEHLYHSYRPLNEGTVAQNIPELAKANPDWFGICAVDVDGKVFDIGHTIQDFSIQSISKPFVYGLALEDWGKDYVLERIGVEPTGEPFNSIMEPEEIFRRHYNPMVNAGAIVTTSLIKGADATQRYNRLLEMFRRYIGRNVSIDLGVCNSKQTYDHLNRAIAYMMLNFGLIEGNIDDILNLYFQQCSLTINCHDLAVMAATLANGGFNPMTREQAIEKKYVKNILSVMYTCGLYEFSGQWAYKVGLPAKSGLSGAIIGVVPNQMGIAVFSPPLDERKKSWKGVKVFEKLSEEFKLHIFTTDNEEISSSQQQKVYFTNSSTPKTPIQSNGKNQLNLPSKPLIEFLQELHCKYLPLTDGKVYVSEPGLVDINPDWFAICIVTVDGEVYCVGDCDESFLIQSISKVFAYGLALEDKGRDYVLTKVDVEPTGDAYNSIIKVESKSKRPYNSMVNTGAIATTSLIEGAGPGHKLNRILEMYRRYIGHRVFVDTPILVSEQNNGDRNWAISYLLRNFGMISGDISQTLSLYLQQCSVIINCKDLALMGATLANNGINPSTKERAIKSKYIKDLLSVMYTCGMYDFAGEWLYKVGFPAKSGVGGGIIGVVPNQMGIAVFSPPLDFRGNSVRGIKVCEELSKYLGLHIFAD</sequence>
<comment type="catalytic activity">
    <reaction evidence="5 6">
        <text>L-glutamine + H2O = L-glutamate + NH4(+)</text>
        <dbReference type="Rhea" id="RHEA:15889"/>
        <dbReference type="ChEBI" id="CHEBI:15377"/>
        <dbReference type="ChEBI" id="CHEBI:28938"/>
        <dbReference type="ChEBI" id="CHEBI:29985"/>
        <dbReference type="ChEBI" id="CHEBI:58359"/>
        <dbReference type="EC" id="3.5.1.2"/>
    </reaction>
</comment>
<feature type="binding site" evidence="6">
    <location>
        <position position="423"/>
    </location>
    <ligand>
        <name>substrate</name>
    </ligand>
</feature>
<feature type="binding site" evidence="6">
    <location>
        <position position="474"/>
    </location>
    <ligand>
        <name>substrate</name>
    </ligand>
</feature>
<feature type="binding site" evidence="6">
    <location>
        <position position="80"/>
    </location>
    <ligand>
        <name>substrate</name>
    </ligand>
</feature>
<dbReference type="PANTHER" id="PTHR12544:SF29">
    <property type="entry name" value="GLUTAMINASE"/>
    <property type="match status" value="1"/>
</dbReference>
<dbReference type="Pfam" id="PF04960">
    <property type="entry name" value="Glutaminase"/>
    <property type="match status" value="2"/>
</dbReference>
<evidence type="ECO:0000256" key="5">
    <source>
        <dbReference type="ARBA" id="ARBA00049534"/>
    </source>
</evidence>
<evidence type="ECO:0000256" key="3">
    <source>
        <dbReference type="ARBA" id="ARBA00012918"/>
    </source>
</evidence>
<dbReference type="FunFam" id="3.40.710.10:FF:000005">
    <property type="entry name" value="Glutaminase"/>
    <property type="match status" value="2"/>
</dbReference>
<protein>
    <recommendedName>
        <fullName evidence="3 6">Glutaminase</fullName>
        <ecNumber evidence="3 6">3.5.1.2</ecNumber>
    </recommendedName>
</protein>
<comment type="caution">
    <text evidence="6">Lacks conserved residue(s) required for the propagation of feature annotation.</text>
</comment>
<feature type="binding site" evidence="6">
    <location>
        <position position="601"/>
    </location>
    <ligand>
        <name>substrate</name>
    </ligand>
</feature>
<dbReference type="GO" id="GO:0006543">
    <property type="term" value="P:L-glutamine catabolic process"/>
    <property type="evidence" value="ECO:0007669"/>
    <property type="project" value="TreeGrafter"/>
</dbReference>
<proteinExistence type="inferred from homology"/>
<dbReference type="GO" id="GO:0006537">
    <property type="term" value="P:glutamate biosynthetic process"/>
    <property type="evidence" value="ECO:0007669"/>
    <property type="project" value="TreeGrafter"/>
</dbReference>
<comment type="subunit">
    <text evidence="2 6">Homotetramer.</text>
</comment>
<dbReference type="SUPFAM" id="SSF56601">
    <property type="entry name" value="beta-lactamase/transpeptidase-like"/>
    <property type="match status" value="2"/>
</dbReference>
<feature type="binding site" evidence="6">
    <location>
        <position position="525"/>
    </location>
    <ligand>
        <name>substrate</name>
    </ligand>
</feature>
<dbReference type="AlphaFoldDB" id="A0A1Z4LVF3"/>
<evidence type="ECO:0000256" key="2">
    <source>
        <dbReference type="ARBA" id="ARBA00011881"/>
    </source>
</evidence>
<feature type="binding site" evidence="6">
    <location>
        <position position="131"/>
    </location>
    <ligand>
        <name>substrate</name>
    </ligand>
</feature>
<dbReference type="OrthoDB" id="9788822at2"/>
<accession>A0A1Z4LVF3</accession>
<dbReference type="Proteomes" id="UP000218418">
    <property type="component" value="Chromosome"/>
</dbReference>
<dbReference type="InterPro" id="IPR012338">
    <property type="entry name" value="Beta-lactam/transpept-like"/>
</dbReference>
<evidence type="ECO:0000256" key="6">
    <source>
        <dbReference type="HAMAP-Rule" id="MF_00313"/>
    </source>
</evidence>
<gene>
    <name evidence="6" type="primary">glsA</name>
    <name evidence="7" type="ORF">NIES267_47210</name>
</gene>
<dbReference type="GO" id="GO:0004359">
    <property type="term" value="F:glutaminase activity"/>
    <property type="evidence" value="ECO:0007669"/>
    <property type="project" value="UniProtKB-UniRule"/>
</dbReference>
<evidence type="ECO:0000256" key="1">
    <source>
        <dbReference type="ARBA" id="ARBA00011076"/>
    </source>
</evidence>
<feature type="binding site" evidence="6">
    <location>
        <position position="619"/>
    </location>
    <ligand>
        <name>substrate</name>
    </ligand>
</feature>
<dbReference type="EMBL" id="AP018227">
    <property type="protein sequence ID" value="BAY85222.1"/>
    <property type="molecule type" value="Genomic_DNA"/>
</dbReference>
<dbReference type="PANTHER" id="PTHR12544">
    <property type="entry name" value="GLUTAMINASE"/>
    <property type="match status" value="1"/>
</dbReference>
<dbReference type="InterPro" id="IPR015868">
    <property type="entry name" value="Glutaminase"/>
</dbReference>
<evidence type="ECO:0000256" key="4">
    <source>
        <dbReference type="ARBA" id="ARBA00022801"/>
    </source>
</evidence>
<feature type="binding site" evidence="6">
    <location>
        <position position="258"/>
    </location>
    <ligand>
        <name>substrate</name>
    </ligand>
</feature>
<evidence type="ECO:0000313" key="7">
    <source>
        <dbReference type="EMBL" id="BAY85222.1"/>
    </source>
</evidence>
<evidence type="ECO:0000313" key="8">
    <source>
        <dbReference type="Proteomes" id="UP000218418"/>
    </source>
</evidence>
<dbReference type="Gene3D" id="3.40.710.10">
    <property type="entry name" value="DD-peptidase/beta-lactamase superfamily"/>
    <property type="match status" value="2"/>
</dbReference>
<keyword evidence="6" id="KW-0007">Acetylation</keyword>
<comment type="similarity">
    <text evidence="1 6">Belongs to the glutaminase family.</text>
</comment>
<dbReference type="EC" id="3.5.1.2" evidence="3 6"/>
<dbReference type="HAMAP" id="MF_00313">
    <property type="entry name" value="Glutaminase"/>
    <property type="match status" value="2"/>
</dbReference>
<organism evidence="7 8">
    <name type="scientific">Calothrix parasitica NIES-267</name>
    <dbReference type="NCBI Taxonomy" id="1973488"/>
    <lineage>
        <taxon>Bacteria</taxon>
        <taxon>Bacillati</taxon>
        <taxon>Cyanobacteriota</taxon>
        <taxon>Cyanophyceae</taxon>
        <taxon>Nostocales</taxon>
        <taxon>Calotrichaceae</taxon>
        <taxon>Calothrix</taxon>
    </lineage>
</organism>
<feature type="binding site" evidence="6">
    <location>
        <position position="182"/>
    </location>
    <ligand>
        <name>substrate</name>
    </ligand>
</feature>
<keyword evidence="8" id="KW-1185">Reference proteome</keyword>
<feature type="binding site" evidence="6">
    <location>
        <position position="206"/>
    </location>
    <ligand>
        <name>substrate</name>
    </ligand>
</feature>
<name>A0A1Z4LVF3_9CYAN</name>
<feature type="binding site" evidence="6">
    <location>
        <position position="549"/>
    </location>
    <ligand>
        <name>substrate</name>
    </ligand>
</feature>
<dbReference type="NCBIfam" id="TIGR03814">
    <property type="entry name" value="Gln_ase"/>
    <property type="match status" value="2"/>
</dbReference>